<protein>
    <recommendedName>
        <fullName evidence="3">AB hydrolase-1 domain-containing protein</fullName>
    </recommendedName>
</protein>
<dbReference type="AlphaFoldDB" id="A0A9W8K0T7"/>
<organism evidence="1 2">
    <name type="scientific">Agrocybe chaxingu</name>
    <dbReference type="NCBI Taxonomy" id="84603"/>
    <lineage>
        <taxon>Eukaryota</taxon>
        <taxon>Fungi</taxon>
        <taxon>Dikarya</taxon>
        <taxon>Basidiomycota</taxon>
        <taxon>Agaricomycotina</taxon>
        <taxon>Agaricomycetes</taxon>
        <taxon>Agaricomycetidae</taxon>
        <taxon>Agaricales</taxon>
        <taxon>Agaricineae</taxon>
        <taxon>Strophariaceae</taxon>
        <taxon>Agrocybe</taxon>
    </lineage>
</organism>
<evidence type="ECO:0008006" key="3">
    <source>
        <dbReference type="Google" id="ProtNLM"/>
    </source>
</evidence>
<dbReference type="InterPro" id="IPR029058">
    <property type="entry name" value="AB_hydrolase_fold"/>
</dbReference>
<dbReference type="Proteomes" id="UP001148786">
    <property type="component" value="Unassembled WGS sequence"/>
</dbReference>
<sequence length="195" mass="21180">MLISLCKSLGAYAACDVCAHLPGTISGIIAVSGMPYIGNARVDSITAPGASDIISGLLSTDDAVLSTAAKLAFVGANFTDPSRVPVSVKWSWLGAVTVQSPVDRQAVLSRVQDPEKLRQAGLHGLPLLLINASADKLVQCNVVEKEMKPYFKDFEVHTVKDGSHVVFYENREEFVQVLMQFVKPVRRQRWPGSRL</sequence>
<keyword evidence="2" id="KW-1185">Reference proteome</keyword>
<gene>
    <name evidence="1" type="ORF">NLJ89_g9000</name>
</gene>
<reference evidence="1" key="1">
    <citation type="submission" date="2022-07" db="EMBL/GenBank/DDBJ databases">
        <title>Genome Sequence of Agrocybe chaxingu.</title>
        <authorList>
            <person name="Buettner E."/>
        </authorList>
    </citation>
    <scope>NUCLEOTIDE SEQUENCE</scope>
    <source>
        <strain evidence="1">MP-N11</strain>
    </source>
</reference>
<name>A0A9W8K0T7_9AGAR</name>
<comment type="caution">
    <text evidence="1">The sequence shown here is derived from an EMBL/GenBank/DDBJ whole genome shotgun (WGS) entry which is preliminary data.</text>
</comment>
<evidence type="ECO:0000313" key="2">
    <source>
        <dbReference type="Proteomes" id="UP001148786"/>
    </source>
</evidence>
<dbReference type="SUPFAM" id="SSF53474">
    <property type="entry name" value="alpha/beta-Hydrolases"/>
    <property type="match status" value="1"/>
</dbReference>
<proteinExistence type="predicted"/>
<evidence type="ECO:0000313" key="1">
    <source>
        <dbReference type="EMBL" id="KAJ3502190.1"/>
    </source>
</evidence>
<dbReference type="OrthoDB" id="408373at2759"/>
<dbReference type="Gene3D" id="3.40.50.1820">
    <property type="entry name" value="alpha/beta hydrolase"/>
    <property type="match status" value="1"/>
</dbReference>
<dbReference type="EMBL" id="JANKHO010001316">
    <property type="protein sequence ID" value="KAJ3502190.1"/>
    <property type="molecule type" value="Genomic_DNA"/>
</dbReference>
<accession>A0A9W8K0T7</accession>